<evidence type="ECO:0000256" key="5">
    <source>
        <dbReference type="ARBA" id="ARBA00022840"/>
    </source>
</evidence>
<keyword evidence="5 6" id="KW-0067">ATP-binding</keyword>
<name>A0A1R3H3K0_9ROSI</name>
<dbReference type="GO" id="GO:0004674">
    <property type="term" value="F:protein serine/threonine kinase activity"/>
    <property type="evidence" value="ECO:0007669"/>
    <property type="project" value="UniProtKB-KW"/>
</dbReference>
<keyword evidence="2" id="KW-0808">Transferase</keyword>
<dbReference type="InterPro" id="IPR011009">
    <property type="entry name" value="Kinase-like_dom_sf"/>
</dbReference>
<feature type="binding site" evidence="6">
    <location>
        <position position="108"/>
    </location>
    <ligand>
        <name>ATP</name>
        <dbReference type="ChEBI" id="CHEBI:30616"/>
    </ligand>
</feature>
<dbReference type="GO" id="GO:0005886">
    <property type="term" value="C:plasma membrane"/>
    <property type="evidence" value="ECO:0007669"/>
    <property type="project" value="TreeGrafter"/>
</dbReference>
<evidence type="ECO:0000259" key="9">
    <source>
        <dbReference type="PROSITE" id="PS50011"/>
    </source>
</evidence>
<keyword evidence="1" id="KW-0723">Serine/threonine-protein kinase</keyword>
<evidence type="ECO:0000313" key="11">
    <source>
        <dbReference type="Proteomes" id="UP000187203"/>
    </source>
</evidence>
<feature type="transmembrane region" description="Helical" evidence="8">
    <location>
        <begin position="20"/>
        <end position="41"/>
    </location>
</feature>
<dbReference type="SUPFAM" id="SSF56112">
    <property type="entry name" value="Protein kinase-like (PK-like)"/>
    <property type="match status" value="1"/>
</dbReference>
<evidence type="ECO:0000256" key="6">
    <source>
        <dbReference type="PROSITE-ProRule" id="PRU10141"/>
    </source>
</evidence>
<reference evidence="11" key="1">
    <citation type="submission" date="2013-09" db="EMBL/GenBank/DDBJ databases">
        <title>Corchorus olitorius genome sequencing.</title>
        <authorList>
            <person name="Alam M."/>
            <person name="Haque M.S."/>
            <person name="Islam M.S."/>
            <person name="Emdad E.M."/>
            <person name="Islam M.M."/>
            <person name="Ahmed B."/>
            <person name="Halim A."/>
            <person name="Hossen Q.M.M."/>
            <person name="Hossain M.Z."/>
            <person name="Ahmed R."/>
            <person name="Khan M.M."/>
            <person name="Islam R."/>
            <person name="Rashid M.M."/>
            <person name="Khan S.A."/>
            <person name="Rahman M.S."/>
            <person name="Alam M."/>
            <person name="Yahiya A.S."/>
            <person name="Khan M.S."/>
            <person name="Azam M.S."/>
            <person name="Haque T."/>
            <person name="Lashkar M.Z.H."/>
            <person name="Akhand A.I."/>
            <person name="Morshed G."/>
            <person name="Roy S."/>
            <person name="Uddin K.S."/>
            <person name="Rabeya T."/>
            <person name="Hossain A.S."/>
            <person name="Chowdhury A."/>
            <person name="Snigdha A.R."/>
            <person name="Mortoza M.S."/>
            <person name="Matin S.A."/>
            <person name="Hoque S.M.E."/>
            <person name="Islam M.K."/>
            <person name="Roy D.K."/>
            <person name="Haider R."/>
            <person name="Moosa M.M."/>
            <person name="Elias S.M."/>
            <person name="Hasan A.M."/>
            <person name="Jahan S."/>
            <person name="Shafiuddin M."/>
            <person name="Mahmood N."/>
            <person name="Shommy N.S."/>
        </authorList>
    </citation>
    <scope>NUCLEOTIDE SEQUENCE [LARGE SCALE GENOMIC DNA]</scope>
    <source>
        <strain evidence="11">cv. O-4</strain>
    </source>
</reference>
<dbReference type="PROSITE" id="PS00107">
    <property type="entry name" value="PROTEIN_KINASE_ATP"/>
    <property type="match status" value="1"/>
</dbReference>
<dbReference type="PANTHER" id="PTHR27002:SF181">
    <property type="entry name" value="RECEPTOR-LIKE SERINE_THREONINE-PROTEIN KINASE"/>
    <property type="match status" value="1"/>
</dbReference>
<keyword evidence="3 6" id="KW-0547">Nucleotide-binding</keyword>
<accession>A0A1R3H3K0</accession>
<feature type="compositionally biased region" description="Basic and acidic residues" evidence="7">
    <location>
        <begin position="189"/>
        <end position="198"/>
    </location>
</feature>
<evidence type="ECO:0000256" key="1">
    <source>
        <dbReference type="ARBA" id="ARBA00022527"/>
    </source>
</evidence>
<dbReference type="PANTHER" id="PTHR27002">
    <property type="entry name" value="RECEPTOR-LIKE SERINE/THREONINE-PROTEIN KINASE SD1-8"/>
    <property type="match status" value="1"/>
</dbReference>
<dbReference type="STRING" id="93759.A0A1R3H3K0"/>
<feature type="domain" description="Protein kinase" evidence="9">
    <location>
        <begin position="80"/>
        <end position="210"/>
    </location>
</feature>
<evidence type="ECO:0000313" key="10">
    <source>
        <dbReference type="EMBL" id="OMO64958.1"/>
    </source>
</evidence>
<keyword evidence="4" id="KW-0418">Kinase</keyword>
<keyword evidence="8" id="KW-0472">Membrane</keyword>
<sequence length="210" mass="23414">MASREVLFGNLVVCSDGIFVLVPIVIFVAAAILAVAVIVLLPKRRTKTEQDVEKYSDDDSDHEETLQFEFNAVRAATDNFSDVNKLGQGGFGYVYKGKLHDGRDIAVKRLSQNSGQGEQEFKNEVILMSKLDHKNLAWRNWKAGTALKIIDPILGDGSRSEMMRSPSKPAFLYMDAVDETDVVSPSSDQSHRKTREVSVNEVSFSEFDPR</sequence>
<dbReference type="Pfam" id="PF07714">
    <property type="entry name" value="PK_Tyr_Ser-Thr"/>
    <property type="match status" value="1"/>
</dbReference>
<keyword evidence="8" id="KW-0812">Transmembrane</keyword>
<keyword evidence="11" id="KW-1185">Reference proteome</keyword>
<evidence type="ECO:0000256" key="3">
    <source>
        <dbReference type="ARBA" id="ARBA00022741"/>
    </source>
</evidence>
<dbReference type="EMBL" id="AWUE01020866">
    <property type="protein sequence ID" value="OMO64958.1"/>
    <property type="molecule type" value="Genomic_DNA"/>
</dbReference>
<dbReference type="InterPro" id="IPR001245">
    <property type="entry name" value="Ser-Thr/Tyr_kinase_cat_dom"/>
</dbReference>
<dbReference type="AlphaFoldDB" id="A0A1R3H3K0"/>
<comment type="caution">
    <text evidence="10">The sequence shown here is derived from an EMBL/GenBank/DDBJ whole genome shotgun (WGS) entry which is preliminary data.</text>
</comment>
<gene>
    <name evidence="10" type="ORF">COLO4_31703</name>
</gene>
<evidence type="ECO:0000256" key="8">
    <source>
        <dbReference type="SAM" id="Phobius"/>
    </source>
</evidence>
<evidence type="ECO:0000256" key="2">
    <source>
        <dbReference type="ARBA" id="ARBA00022679"/>
    </source>
</evidence>
<feature type="region of interest" description="Disordered" evidence="7">
    <location>
        <begin position="182"/>
        <end position="210"/>
    </location>
</feature>
<dbReference type="PROSITE" id="PS50011">
    <property type="entry name" value="PROTEIN_KINASE_DOM"/>
    <property type="match status" value="1"/>
</dbReference>
<proteinExistence type="predicted"/>
<dbReference type="GO" id="GO:0005524">
    <property type="term" value="F:ATP binding"/>
    <property type="evidence" value="ECO:0007669"/>
    <property type="project" value="UniProtKB-UniRule"/>
</dbReference>
<dbReference type="OrthoDB" id="2356065at2759"/>
<evidence type="ECO:0000256" key="7">
    <source>
        <dbReference type="SAM" id="MobiDB-lite"/>
    </source>
</evidence>
<dbReference type="Gene3D" id="3.30.200.20">
    <property type="entry name" value="Phosphorylase Kinase, domain 1"/>
    <property type="match status" value="1"/>
</dbReference>
<protein>
    <recommendedName>
        <fullName evidence="9">Protein kinase domain-containing protein</fullName>
    </recommendedName>
</protein>
<keyword evidence="8" id="KW-1133">Transmembrane helix</keyword>
<dbReference type="InterPro" id="IPR017441">
    <property type="entry name" value="Protein_kinase_ATP_BS"/>
</dbReference>
<organism evidence="10 11">
    <name type="scientific">Corchorus olitorius</name>
    <dbReference type="NCBI Taxonomy" id="93759"/>
    <lineage>
        <taxon>Eukaryota</taxon>
        <taxon>Viridiplantae</taxon>
        <taxon>Streptophyta</taxon>
        <taxon>Embryophyta</taxon>
        <taxon>Tracheophyta</taxon>
        <taxon>Spermatophyta</taxon>
        <taxon>Magnoliopsida</taxon>
        <taxon>eudicotyledons</taxon>
        <taxon>Gunneridae</taxon>
        <taxon>Pentapetalae</taxon>
        <taxon>rosids</taxon>
        <taxon>malvids</taxon>
        <taxon>Malvales</taxon>
        <taxon>Malvaceae</taxon>
        <taxon>Grewioideae</taxon>
        <taxon>Apeibeae</taxon>
        <taxon>Corchorus</taxon>
    </lineage>
</organism>
<dbReference type="Proteomes" id="UP000187203">
    <property type="component" value="Unassembled WGS sequence"/>
</dbReference>
<evidence type="ECO:0000256" key="4">
    <source>
        <dbReference type="ARBA" id="ARBA00022777"/>
    </source>
</evidence>
<dbReference type="InterPro" id="IPR000719">
    <property type="entry name" value="Prot_kinase_dom"/>
</dbReference>